<organism evidence="3 4">
    <name type="scientific">Mya arenaria</name>
    <name type="common">Soft-shell clam</name>
    <dbReference type="NCBI Taxonomy" id="6604"/>
    <lineage>
        <taxon>Eukaryota</taxon>
        <taxon>Metazoa</taxon>
        <taxon>Spiralia</taxon>
        <taxon>Lophotrochozoa</taxon>
        <taxon>Mollusca</taxon>
        <taxon>Bivalvia</taxon>
        <taxon>Autobranchia</taxon>
        <taxon>Heteroconchia</taxon>
        <taxon>Euheterodonta</taxon>
        <taxon>Imparidentia</taxon>
        <taxon>Neoheterodontei</taxon>
        <taxon>Myida</taxon>
        <taxon>Myoidea</taxon>
        <taxon>Myidae</taxon>
        <taxon>Mya</taxon>
    </lineage>
</organism>
<dbReference type="Gene3D" id="1.20.940.10">
    <property type="entry name" value="Functional domain of the splicing factor Prp18"/>
    <property type="match status" value="1"/>
</dbReference>
<protein>
    <submittedName>
        <fullName evidence="3">SRA1-like protein</fullName>
    </submittedName>
</protein>
<name>A0ABY7DKH2_MYAAR</name>
<evidence type="ECO:0000313" key="4">
    <source>
        <dbReference type="Proteomes" id="UP001164746"/>
    </source>
</evidence>
<dbReference type="InterPro" id="IPR040243">
    <property type="entry name" value="Steroid_recept_RNA_1"/>
</dbReference>
<evidence type="ECO:0000313" key="3">
    <source>
        <dbReference type="EMBL" id="WAQ98182.1"/>
    </source>
</evidence>
<dbReference type="PANTHER" id="PTHR18834:SF2">
    <property type="entry name" value="STEROID RECEPTOR RNA ACTIVATOR 1"/>
    <property type="match status" value="1"/>
</dbReference>
<feature type="compositionally biased region" description="Basic and acidic residues" evidence="1">
    <location>
        <begin position="289"/>
        <end position="298"/>
    </location>
</feature>
<dbReference type="InterPro" id="IPR009917">
    <property type="entry name" value="SRA1/Sec31"/>
</dbReference>
<feature type="region of interest" description="Disordered" evidence="1">
    <location>
        <begin position="280"/>
        <end position="317"/>
    </location>
</feature>
<feature type="region of interest" description="Disordered" evidence="1">
    <location>
        <begin position="1"/>
        <end position="35"/>
    </location>
</feature>
<feature type="compositionally biased region" description="Polar residues" evidence="1">
    <location>
        <begin position="299"/>
        <end position="317"/>
    </location>
</feature>
<accession>A0ABY7DKH2</accession>
<dbReference type="Proteomes" id="UP001164746">
    <property type="component" value="Chromosome 3"/>
</dbReference>
<dbReference type="PANTHER" id="PTHR18834">
    <property type="entry name" value="STEROID RECEPTOR RNA ACTIVATOR 1"/>
    <property type="match status" value="1"/>
</dbReference>
<feature type="domain" description="SRA1/Sec31" evidence="2">
    <location>
        <begin position="163"/>
        <end position="267"/>
    </location>
</feature>
<keyword evidence="4" id="KW-1185">Reference proteome</keyword>
<proteinExistence type="predicted"/>
<reference evidence="3" key="1">
    <citation type="submission" date="2022-11" db="EMBL/GenBank/DDBJ databases">
        <title>Centuries of genome instability and evolution in soft-shell clam transmissible cancer (bioRxiv).</title>
        <authorList>
            <person name="Hart S.F.M."/>
            <person name="Yonemitsu M.A."/>
            <person name="Giersch R.M."/>
            <person name="Beal B.F."/>
            <person name="Arriagada G."/>
            <person name="Davis B.W."/>
            <person name="Ostrander E.A."/>
            <person name="Goff S.P."/>
            <person name="Metzger M.J."/>
        </authorList>
    </citation>
    <scope>NUCLEOTIDE SEQUENCE</scope>
    <source>
        <strain evidence="3">MELC-2E11</strain>
        <tissue evidence="3">Siphon/mantle</tissue>
    </source>
</reference>
<evidence type="ECO:0000259" key="2">
    <source>
        <dbReference type="Pfam" id="PF07304"/>
    </source>
</evidence>
<feature type="region of interest" description="Disordered" evidence="1">
    <location>
        <begin position="353"/>
        <end position="395"/>
    </location>
</feature>
<evidence type="ECO:0000256" key="1">
    <source>
        <dbReference type="SAM" id="MobiDB-lite"/>
    </source>
</evidence>
<sequence length="395" mass="42769">MSDSRVRPGNPDRVWNDPPMFNYTGSPSGGQPRRALNKRVAFPMSSNSTAPGHAVLKPSAGPPILNPVLPADIQGPPMAPQQAPVPIGLRDTPLGNQAPPSTQIQLLPPSTDVSMPQTVPVLVPLLVPSTQPLLVDSEKVVEPVPSSLDNERLEDLIARLSVTAESDLLKMTVKKLNEVLEGYSSILTKKVYEDITRKLEILQEKWPSLSETVKVRVVQLALALSSGETDKASHLQLALVVDHIAEVNQWVMGVKRLIQQQQLANKEKEIISENRMAALGEEDSSNQSDPHDTEKDEANNQSDVNQSGNSDNQSGTIDIQSDIADNQSQAGSDPVDISDSSKLDCVGNQTELKSCQNFDHTNNESITEQSNVENSEEGTNTSNQTEEASNVDNAS</sequence>
<dbReference type="EMBL" id="CP111014">
    <property type="protein sequence ID" value="WAQ98182.1"/>
    <property type="molecule type" value="Genomic_DNA"/>
</dbReference>
<dbReference type="Pfam" id="PF07304">
    <property type="entry name" value="SRA1"/>
    <property type="match status" value="1"/>
</dbReference>
<gene>
    <name evidence="3" type="ORF">MAR_022555</name>
</gene>